<keyword evidence="1" id="KW-1133">Transmembrane helix</keyword>
<keyword evidence="1" id="KW-0812">Transmembrane</keyword>
<evidence type="ECO:0000313" key="3">
    <source>
        <dbReference type="Proteomes" id="UP000199533"/>
    </source>
</evidence>
<evidence type="ECO:0000313" key="2">
    <source>
        <dbReference type="EMBL" id="SFL38229.1"/>
    </source>
</evidence>
<name>A0A1I4H7G4_9PROT</name>
<gene>
    <name evidence="2" type="ORF">SAMN05216302_10734</name>
</gene>
<keyword evidence="3" id="KW-1185">Reference proteome</keyword>
<reference evidence="3" key="1">
    <citation type="submission" date="2016-10" db="EMBL/GenBank/DDBJ databases">
        <authorList>
            <person name="Varghese N."/>
            <person name="Submissions S."/>
        </authorList>
    </citation>
    <scope>NUCLEOTIDE SEQUENCE [LARGE SCALE GENOMIC DNA]</scope>
    <source>
        <strain evidence="3">Nm69</strain>
    </source>
</reference>
<organism evidence="2 3">
    <name type="scientific">Nitrosomonas aestuarii</name>
    <dbReference type="NCBI Taxonomy" id="52441"/>
    <lineage>
        <taxon>Bacteria</taxon>
        <taxon>Pseudomonadati</taxon>
        <taxon>Pseudomonadota</taxon>
        <taxon>Betaproteobacteria</taxon>
        <taxon>Nitrosomonadales</taxon>
        <taxon>Nitrosomonadaceae</taxon>
        <taxon>Nitrosomonas</taxon>
    </lineage>
</organism>
<protein>
    <submittedName>
        <fullName evidence="2">Uncharacterized protein</fullName>
    </submittedName>
</protein>
<feature type="non-terminal residue" evidence="2">
    <location>
        <position position="57"/>
    </location>
</feature>
<accession>A0A1I4H7G4</accession>
<dbReference type="AlphaFoldDB" id="A0A1I4H7G4"/>
<sequence>MPKVIQSLAQHIVTPATRLSNHFANASWMKMLLVALVYFACAYFSRLVNLPEYYNLF</sequence>
<keyword evidence="1" id="KW-0472">Membrane</keyword>
<proteinExistence type="predicted"/>
<evidence type="ECO:0000256" key="1">
    <source>
        <dbReference type="SAM" id="Phobius"/>
    </source>
</evidence>
<dbReference type="EMBL" id="FOSP01000073">
    <property type="protein sequence ID" value="SFL38229.1"/>
    <property type="molecule type" value="Genomic_DNA"/>
</dbReference>
<feature type="transmembrane region" description="Helical" evidence="1">
    <location>
        <begin position="28"/>
        <end position="48"/>
    </location>
</feature>
<dbReference type="Proteomes" id="UP000199533">
    <property type="component" value="Unassembled WGS sequence"/>
</dbReference>